<sequence>MRLYCDNKSAISIAHNPVQHDRTKHIEVDRHFIKEKLDSGLICTPYVSTQGQLADILTKGLNICNLKKNYIQAKNGEHLFTSLRGSVKIYFRKF</sequence>
<name>A0A151S9N0_CAJCA</name>
<organism evidence="1 2">
    <name type="scientific">Cajanus cajan</name>
    <name type="common">Pigeon pea</name>
    <name type="synonym">Cajanus indicus</name>
    <dbReference type="NCBI Taxonomy" id="3821"/>
    <lineage>
        <taxon>Eukaryota</taxon>
        <taxon>Viridiplantae</taxon>
        <taxon>Streptophyta</taxon>
        <taxon>Embryophyta</taxon>
        <taxon>Tracheophyta</taxon>
        <taxon>Spermatophyta</taxon>
        <taxon>Magnoliopsida</taxon>
        <taxon>eudicotyledons</taxon>
        <taxon>Gunneridae</taxon>
        <taxon>Pentapetalae</taxon>
        <taxon>rosids</taxon>
        <taxon>fabids</taxon>
        <taxon>Fabales</taxon>
        <taxon>Fabaceae</taxon>
        <taxon>Papilionoideae</taxon>
        <taxon>50 kb inversion clade</taxon>
        <taxon>NPAAA clade</taxon>
        <taxon>indigoferoid/millettioid clade</taxon>
        <taxon>Phaseoleae</taxon>
        <taxon>Cajanus</taxon>
    </lineage>
</organism>
<protein>
    <submittedName>
        <fullName evidence="1">Copia protein</fullName>
    </submittedName>
</protein>
<dbReference type="Gramene" id="C.cajan_25322.t">
    <property type="protein sequence ID" value="C.cajan_25322.t.cds1"/>
    <property type="gene ID" value="C.cajan_25322"/>
</dbReference>
<dbReference type="CDD" id="cd09272">
    <property type="entry name" value="RNase_HI_RT_Ty1"/>
    <property type="match status" value="1"/>
</dbReference>
<dbReference type="STRING" id="3821.A0A151S9N0"/>
<accession>A0A151S9N0</accession>
<dbReference type="AlphaFoldDB" id="A0A151S9N0"/>
<keyword evidence="2" id="KW-1185">Reference proteome</keyword>
<proteinExistence type="predicted"/>
<dbReference type="PANTHER" id="PTHR11439">
    <property type="entry name" value="GAG-POL-RELATED RETROTRANSPOSON"/>
    <property type="match status" value="1"/>
</dbReference>
<dbReference type="Proteomes" id="UP000075243">
    <property type="component" value="Unassembled WGS sequence"/>
</dbReference>
<evidence type="ECO:0000313" key="1">
    <source>
        <dbReference type="EMBL" id="KYP51535.1"/>
    </source>
</evidence>
<dbReference type="EMBL" id="KQ483436">
    <property type="protein sequence ID" value="KYP51535.1"/>
    <property type="molecule type" value="Genomic_DNA"/>
</dbReference>
<reference evidence="1" key="1">
    <citation type="journal article" date="2012" name="Nat. Biotechnol.">
        <title>Draft genome sequence of pigeonpea (Cajanus cajan), an orphan legume crop of resource-poor farmers.</title>
        <authorList>
            <person name="Varshney R.K."/>
            <person name="Chen W."/>
            <person name="Li Y."/>
            <person name="Bharti A.K."/>
            <person name="Saxena R.K."/>
            <person name="Schlueter J.A."/>
            <person name="Donoghue M.T."/>
            <person name="Azam S."/>
            <person name="Fan G."/>
            <person name="Whaley A.M."/>
            <person name="Farmer A.D."/>
            <person name="Sheridan J."/>
            <person name="Iwata A."/>
            <person name="Tuteja R."/>
            <person name="Penmetsa R.V."/>
            <person name="Wu W."/>
            <person name="Upadhyaya H.D."/>
            <person name="Yang S.P."/>
            <person name="Shah T."/>
            <person name="Saxena K.B."/>
            <person name="Michael T."/>
            <person name="McCombie W.R."/>
            <person name="Yang B."/>
            <person name="Zhang G."/>
            <person name="Yang H."/>
            <person name="Wang J."/>
            <person name="Spillane C."/>
            <person name="Cook D.R."/>
            <person name="May G.D."/>
            <person name="Xu X."/>
            <person name="Jackson S.A."/>
        </authorList>
    </citation>
    <scope>NUCLEOTIDE SEQUENCE [LARGE SCALE GENOMIC DNA]</scope>
</reference>
<dbReference type="PANTHER" id="PTHR11439:SF440">
    <property type="entry name" value="INTEGRASE CATALYTIC DOMAIN-CONTAINING PROTEIN"/>
    <property type="match status" value="1"/>
</dbReference>
<evidence type="ECO:0000313" key="2">
    <source>
        <dbReference type="Proteomes" id="UP000075243"/>
    </source>
</evidence>
<gene>
    <name evidence="1" type="ORF">KK1_026562</name>
</gene>